<dbReference type="Pfam" id="PF02826">
    <property type="entry name" value="2-Hacid_dh_C"/>
    <property type="match status" value="1"/>
</dbReference>
<gene>
    <name evidence="4" type="ORF">TRSC58_06590</name>
</gene>
<proteinExistence type="predicted"/>
<evidence type="ECO:0000313" key="4">
    <source>
        <dbReference type="EMBL" id="ESL05748.1"/>
    </source>
</evidence>
<dbReference type="EMBL" id="AUPL01006590">
    <property type="protein sequence ID" value="ESL05748.1"/>
    <property type="molecule type" value="Genomic_DNA"/>
</dbReference>
<reference evidence="4 5" key="1">
    <citation type="submission" date="2013-07" db="EMBL/GenBank/DDBJ databases">
        <authorList>
            <person name="Stoco P.H."/>
            <person name="Wagner G."/>
            <person name="Gerber A."/>
            <person name="Zaha A."/>
            <person name="Thompson C."/>
            <person name="Bartholomeu D.C."/>
            <person name="Luckemeyer D.D."/>
            <person name="Bahia D."/>
            <person name="Loreto E."/>
            <person name="Prestes E.B."/>
            <person name="Lima F.M."/>
            <person name="Rodrigues-Luiz G."/>
            <person name="Vallejo G.A."/>
            <person name="Filho J.F."/>
            <person name="Monteiro K.M."/>
            <person name="Tyler K.M."/>
            <person name="de Almeida L.G."/>
            <person name="Ortiz M.F."/>
            <person name="Siervo M.A."/>
            <person name="de Moraes M.H."/>
            <person name="Cunha O.L."/>
            <person name="Mendonca-Neto R."/>
            <person name="Silva R."/>
            <person name="Teixeira S.M."/>
            <person name="Murta S.M."/>
            <person name="Sincero T.C."/>
            <person name="Mendes T.A."/>
            <person name="Urmenyi T.P."/>
            <person name="Silva V.G."/>
            <person name="da Rocha W.D."/>
            <person name="Andersson B."/>
            <person name="Romanha A.J."/>
            <person name="Steindel M."/>
            <person name="de Vasconcelos A.T."/>
            <person name="Grisard E.C."/>
        </authorList>
    </citation>
    <scope>NUCLEOTIDE SEQUENCE [LARGE SCALE GENOMIC DNA]</scope>
    <source>
        <strain evidence="4 5">SC58</strain>
    </source>
</reference>
<dbReference type="Proteomes" id="UP000031737">
    <property type="component" value="Unassembled WGS sequence"/>
</dbReference>
<keyword evidence="1" id="KW-0560">Oxidoreductase</keyword>
<evidence type="ECO:0000256" key="1">
    <source>
        <dbReference type="ARBA" id="ARBA00023002"/>
    </source>
</evidence>
<protein>
    <submittedName>
        <fullName evidence="4">D-isomer specific 2-hydroxyacid dehydrogenase-protein</fullName>
    </submittedName>
</protein>
<dbReference type="PANTHER" id="PTHR43333:SF1">
    <property type="entry name" value="D-ISOMER SPECIFIC 2-HYDROXYACID DEHYDROGENASE NAD-BINDING DOMAIN-CONTAINING PROTEIN"/>
    <property type="match status" value="1"/>
</dbReference>
<feature type="domain" description="D-isomer specific 2-hydroxyacid dehydrogenase NAD-binding" evidence="3">
    <location>
        <begin position="125"/>
        <end position="302"/>
    </location>
</feature>
<keyword evidence="5" id="KW-1185">Reference proteome</keyword>
<dbReference type="VEuPathDB" id="TriTrypDB:TRSC58_06590"/>
<name>A0A061ISE2_TRYRA</name>
<dbReference type="Gene3D" id="3.40.50.720">
    <property type="entry name" value="NAD(P)-binding Rossmann-like Domain"/>
    <property type="match status" value="2"/>
</dbReference>
<organism evidence="4 5">
    <name type="scientific">Trypanosoma rangeli SC58</name>
    <dbReference type="NCBI Taxonomy" id="429131"/>
    <lineage>
        <taxon>Eukaryota</taxon>
        <taxon>Discoba</taxon>
        <taxon>Euglenozoa</taxon>
        <taxon>Kinetoplastea</taxon>
        <taxon>Metakinetoplastina</taxon>
        <taxon>Trypanosomatida</taxon>
        <taxon>Trypanosomatidae</taxon>
        <taxon>Trypanosoma</taxon>
        <taxon>Herpetosoma</taxon>
    </lineage>
</organism>
<dbReference type="CDD" id="cd05300">
    <property type="entry name" value="2-Hacid_dh_1"/>
    <property type="match status" value="1"/>
</dbReference>
<dbReference type="AlphaFoldDB" id="A0A061ISE2"/>
<dbReference type="SUPFAM" id="SSF51735">
    <property type="entry name" value="NAD(P)-binding Rossmann-fold domains"/>
    <property type="match status" value="1"/>
</dbReference>
<dbReference type="PANTHER" id="PTHR43333">
    <property type="entry name" value="2-HACID_DH_C DOMAIN-CONTAINING PROTEIN"/>
    <property type="match status" value="1"/>
</dbReference>
<comment type="caution">
    <text evidence="4">The sequence shown here is derived from an EMBL/GenBank/DDBJ whole genome shotgun (WGS) entry which is preliminary data.</text>
</comment>
<sequence>MSLRLCVCTATANGEYYMEMFNKHLSSLFKSITLGSKGSDFKDAKESKDRIILFIEGPVGNDAIRYLCDDYQLPKEQRRVLWIYSVTDGVDVYRPRELVTELKGIPFANAHGCYSPILAEHVIYAMLYFYRQTWRSLSSRAERKWDPFNMVELRGRKVGIIGYGDIGQATARLAIAFGMEVTGVRRSAPSEKKDQHGAHMVYGDAERDRVIRESDFVVNTLPGTEETKLFFNKQRFAMMKPSAVYINIGRGITTSGEDLARALRDGIIRGAAVDVFEQEPLSTDSSLWDVSDDKILLTAHSADRSVDLIPSSVRRFIGLVEEYLKTKQLNAYLVDPVRGY</sequence>
<evidence type="ECO:0000313" key="5">
    <source>
        <dbReference type="Proteomes" id="UP000031737"/>
    </source>
</evidence>
<evidence type="ECO:0000256" key="2">
    <source>
        <dbReference type="ARBA" id="ARBA00023027"/>
    </source>
</evidence>
<evidence type="ECO:0000259" key="3">
    <source>
        <dbReference type="Pfam" id="PF02826"/>
    </source>
</evidence>
<keyword evidence="2" id="KW-0520">NAD</keyword>
<dbReference type="GO" id="GO:0051287">
    <property type="term" value="F:NAD binding"/>
    <property type="evidence" value="ECO:0007669"/>
    <property type="project" value="InterPro"/>
</dbReference>
<dbReference type="GO" id="GO:0016491">
    <property type="term" value="F:oxidoreductase activity"/>
    <property type="evidence" value="ECO:0007669"/>
    <property type="project" value="UniProtKB-KW"/>
</dbReference>
<accession>A0A061ISE2</accession>
<dbReference type="OrthoDB" id="244095at2759"/>
<dbReference type="InterPro" id="IPR006140">
    <property type="entry name" value="D-isomer_DH_NAD-bd"/>
</dbReference>
<dbReference type="InterPro" id="IPR036291">
    <property type="entry name" value="NAD(P)-bd_dom_sf"/>
</dbReference>